<evidence type="ECO:0000313" key="3">
    <source>
        <dbReference type="Proteomes" id="UP000243542"/>
    </source>
</evidence>
<dbReference type="EMBL" id="PDJK01000002">
    <property type="protein sequence ID" value="PFG47352.1"/>
    <property type="molecule type" value="Genomic_DNA"/>
</dbReference>
<comment type="caution">
    <text evidence="2">The sequence shown here is derived from an EMBL/GenBank/DDBJ whole genome shotgun (WGS) entry which is preliminary data.</text>
</comment>
<dbReference type="PROSITE" id="PS51708">
    <property type="entry name" value="CHAD"/>
    <property type="match status" value="1"/>
</dbReference>
<dbReference type="InterPro" id="IPR007899">
    <property type="entry name" value="CHAD_dom"/>
</dbReference>
<dbReference type="Pfam" id="PF05235">
    <property type="entry name" value="CHAD"/>
    <property type="match status" value="1"/>
</dbReference>
<dbReference type="PANTHER" id="PTHR39339:SF1">
    <property type="entry name" value="CHAD DOMAIN-CONTAINING PROTEIN"/>
    <property type="match status" value="1"/>
</dbReference>
<evidence type="ECO:0000259" key="1">
    <source>
        <dbReference type="PROSITE" id="PS51708"/>
    </source>
</evidence>
<name>A0A2A9F9Y8_9PSEU</name>
<dbReference type="Proteomes" id="UP000243542">
    <property type="component" value="Unassembled WGS sequence"/>
</dbReference>
<organism evidence="2 3">
    <name type="scientific">Amycolatopsis sulphurea</name>
    <dbReference type="NCBI Taxonomy" id="76022"/>
    <lineage>
        <taxon>Bacteria</taxon>
        <taxon>Bacillati</taxon>
        <taxon>Actinomycetota</taxon>
        <taxon>Actinomycetes</taxon>
        <taxon>Pseudonocardiales</taxon>
        <taxon>Pseudonocardiaceae</taxon>
        <taxon>Amycolatopsis</taxon>
    </lineage>
</organism>
<dbReference type="PANTHER" id="PTHR39339">
    <property type="entry name" value="SLR1444 PROTEIN"/>
    <property type="match status" value="1"/>
</dbReference>
<dbReference type="RefSeq" id="WP_098511273.1">
    <property type="nucleotide sequence ID" value="NZ_JBIAKZ010000039.1"/>
</dbReference>
<keyword evidence="3" id="KW-1185">Reference proteome</keyword>
<dbReference type="Gene3D" id="1.40.20.10">
    <property type="entry name" value="CHAD domain"/>
    <property type="match status" value="1"/>
</dbReference>
<accession>A0A2A9F9Y8</accession>
<proteinExistence type="predicted"/>
<evidence type="ECO:0000313" key="2">
    <source>
        <dbReference type="EMBL" id="PFG47352.1"/>
    </source>
</evidence>
<dbReference type="AlphaFoldDB" id="A0A2A9F9Y8"/>
<dbReference type="InterPro" id="IPR038186">
    <property type="entry name" value="CHAD_dom_sf"/>
</dbReference>
<feature type="domain" description="CHAD" evidence="1">
    <location>
        <begin position="31"/>
        <end position="312"/>
    </location>
</feature>
<gene>
    <name evidence="2" type="ORF">ATK36_2389</name>
</gene>
<protein>
    <submittedName>
        <fullName evidence="2">CHAD domain-containing protein</fullName>
    </submittedName>
</protein>
<dbReference type="SMART" id="SM00880">
    <property type="entry name" value="CHAD"/>
    <property type="match status" value="1"/>
</dbReference>
<reference evidence="2 3" key="1">
    <citation type="submission" date="2017-10" db="EMBL/GenBank/DDBJ databases">
        <title>Sequencing the genomes of 1000 actinobacteria strains.</title>
        <authorList>
            <person name="Klenk H.-P."/>
        </authorList>
    </citation>
    <scope>NUCLEOTIDE SEQUENCE [LARGE SCALE GENOMIC DNA]</scope>
    <source>
        <strain evidence="2 3">DSM 46092</strain>
    </source>
</reference>
<sequence length="336" mass="36787">MTTSSRRNGRAQPTDPAALGLAVVPRKAAPGAPAATHVRVKLDHELRKLLAREAGTRTGTDPEDLHQMRVALRRMRSVLKTSGPLLGPDGEQVRGELGWLGQSLGEVRDYDVLIGHLREVVRTFEVRDQPAGRRLVSLFVAERGTARRRLTRALSDARYTTLLHEIAQLTHVPEHENTADPAGRTGPIADLRKPYRKLAKAVRALPADPPDDDLHALRIHGKKLRYTAELARSTAKKKDAAKFTELIKATRKFQTVLGDHQDAVVAAEKVRAALGKADAEVGFVAGRIAEHELAKRAEARAAWPKLWARIQKAADAVGAIKATTKPDTTASRRRGC</sequence>